<evidence type="ECO:0008006" key="4">
    <source>
        <dbReference type="Google" id="ProtNLM"/>
    </source>
</evidence>
<accession>A0ABQ3BQN0</accession>
<keyword evidence="1" id="KW-0732">Signal</keyword>
<organism evidence="2 3">
    <name type="scientific">Cognatilysobacter xinjiangensis</name>
    <dbReference type="NCBI Taxonomy" id="546892"/>
    <lineage>
        <taxon>Bacteria</taxon>
        <taxon>Pseudomonadati</taxon>
        <taxon>Pseudomonadota</taxon>
        <taxon>Gammaproteobacteria</taxon>
        <taxon>Lysobacterales</taxon>
        <taxon>Lysobacteraceae</taxon>
        <taxon>Cognatilysobacter</taxon>
    </lineage>
</organism>
<evidence type="ECO:0000313" key="2">
    <source>
        <dbReference type="EMBL" id="GGZ51238.1"/>
    </source>
</evidence>
<feature type="chain" id="PRO_5045594303" description="SGNH/GDSL hydrolase family protein" evidence="1">
    <location>
        <begin position="19"/>
        <end position="262"/>
    </location>
</feature>
<name>A0ABQ3BQN0_9GAMM</name>
<gene>
    <name evidence="2" type="ORF">GCM10008101_00250</name>
</gene>
<keyword evidence="3" id="KW-1185">Reference proteome</keyword>
<dbReference type="EMBL" id="BMXY01000001">
    <property type="protein sequence ID" value="GGZ51238.1"/>
    <property type="molecule type" value="Genomic_DNA"/>
</dbReference>
<comment type="caution">
    <text evidence="2">The sequence shown here is derived from an EMBL/GenBank/DDBJ whole genome shotgun (WGS) entry which is preliminary data.</text>
</comment>
<dbReference type="InterPro" id="IPR036514">
    <property type="entry name" value="SGNH_hydro_sf"/>
</dbReference>
<evidence type="ECO:0000313" key="3">
    <source>
        <dbReference type="Proteomes" id="UP000643403"/>
    </source>
</evidence>
<protein>
    <recommendedName>
        <fullName evidence="4">SGNH/GDSL hydrolase family protein</fullName>
    </recommendedName>
</protein>
<dbReference type="Gene3D" id="3.40.50.1110">
    <property type="entry name" value="SGNH hydrolase"/>
    <property type="match status" value="1"/>
</dbReference>
<evidence type="ECO:0000256" key="1">
    <source>
        <dbReference type="SAM" id="SignalP"/>
    </source>
</evidence>
<sequence>MRAFALLLLMLACGYAQAREPLRVLMIGNSLTYTNDLPAMLTAVAASQPSGIAIETTSFVEPGGSLARRWLDGAAVRALESAHWDAVVLQERGGVEACLVDDVQRSGDECRASIVAHRAFAKLARERGARVLLLETWYPTEAAQARLHEGTLRFARQPVASVVHAGDALQALARRDGRASTFPDGLHPGPAASLVMAAQLYRTLTGEAPVPATVRIDFALMPAASDPDPQRPLEAQHVPARQPLVFAPEAVRPLFELAARYR</sequence>
<dbReference type="SUPFAM" id="SSF52266">
    <property type="entry name" value="SGNH hydrolase"/>
    <property type="match status" value="1"/>
</dbReference>
<dbReference type="CDD" id="cd00229">
    <property type="entry name" value="SGNH_hydrolase"/>
    <property type="match status" value="1"/>
</dbReference>
<feature type="signal peptide" evidence="1">
    <location>
        <begin position="1"/>
        <end position="18"/>
    </location>
</feature>
<proteinExistence type="predicted"/>
<reference evidence="3" key="1">
    <citation type="journal article" date="2019" name="Int. J. Syst. Evol. Microbiol.">
        <title>The Global Catalogue of Microorganisms (GCM) 10K type strain sequencing project: providing services to taxonomists for standard genome sequencing and annotation.</title>
        <authorList>
            <consortium name="The Broad Institute Genomics Platform"/>
            <consortium name="The Broad Institute Genome Sequencing Center for Infectious Disease"/>
            <person name="Wu L."/>
            <person name="Ma J."/>
        </authorList>
    </citation>
    <scope>NUCLEOTIDE SEQUENCE [LARGE SCALE GENOMIC DNA]</scope>
    <source>
        <strain evidence="3">KCTC 22558</strain>
    </source>
</reference>
<dbReference type="RefSeq" id="WP_189446319.1">
    <property type="nucleotide sequence ID" value="NZ_BMXY01000001.1"/>
</dbReference>
<dbReference type="Proteomes" id="UP000643403">
    <property type="component" value="Unassembled WGS sequence"/>
</dbReference>